<evidence type="ECO:0008006" key="5">
    <source>
        <dbReference type="Google" id="ProtNLM"/>
    </source>
</evidence>
<dbReference type="EMBL" id="UAVP01000007">
    <property type="protein sequence ID" value="SQA75297.1"/>
    <property type="molecule type" value="Genomic_DNA"/>
</dbReference>
<evidence type="ECO:0000313" key="3">
    <source>
        <dbReference type="Proteomes" id="UP000217301"/>
    </source>
</evidence>
<evidence type="ECO:0000313" key="2">
    <source>
        <dbReference type="EMBL" id="SQA75297.1"/>
    </source>
</evidence>
<reference evidence="2 4" key="3">
    <citation type="submission" date="2018-06" db="EMBL/GenBank/DDBJ databases">
        <authorList>
            <consortium name="Pathogen Informatics"/>
            <person name="Doyle S."/>
        </authorList>
    </citation>
    <scope>NUCLEOTIDE SEQUENCE [LARGE SCALE GENOMIC DNA]</scope>
    <source>
        <strain evidence="2 4">NCTC11653</strain>
    </source>
</reference>
<organism evidence="2 4">
    <name type="scientific">Capnocytophaga sputigena</name>
    <dbReference type="NCBI Taxonomy" id="1019"/>
    <lineage>
        <taxon>Bacteria</taxon>
        <taxon>Pseudomonadati</taxon>
        <taxon>Bacteroidota</taxon>
        <taxon>Flavobacteriia</taxon>
        <taxon>Flavobacteriales</taxon>
        <taxon>Flavobacteriaceae</taxon>
        <taxon>Capnocytophaga</taxon>
    </lineage>
</organism>
<proteinExistence type="predicted"/>
<gene>
    <name evidence="1" type="ORF">CGC55_04245</name>
    <name evidence="2" type="ORF">NCTC11653_01195</name>
</gene>
<accession>A0AAX2IA34</accession>
<dbReference type="RefSeq" id="WP_002677195.1">
    <property type="nucleotide sequence ID" value="NZ_CP022385.1"/>
</dbReference>
<reference evidence="1" key="1">
    <citation type="journal article" date="2017" name="Genome Announc.">
        <title>Twelve Complete Reference Genomes of Clinical Isolates in the Capnocytophaga Genus.</title>
        <authorList>
            <person name="Villarma A."/>
            <person name="Gulvik C.A."/>
            <person name="Rowe L.A."/>
            <person name="Sheth M."/>
            <person name="Juieng P."/>
            <person name="Nicholson A.C."/>
            <person name="Loparev V.N."/>
            <person name="McQuiston J.R."/>
        </authorList>
    </citation>
    <scope>NUCLEOTIDE SEQUENCE</scope>
    <source>
        <strain evidence="1">KC1668</strain>
    </source>
</reference>
<dbReference type="EMBL" id="CP022385">
    <property type="protein sequence ID" value="ATA83767.1"/>
    <property type="molecule type" value="Genomic_DNA"/>
</dbReference>
<protein>
    <recommendedName>
        <fullName evidence="5">YqaJ viral recombinase domain-containing protein</fullName>
    </recommendedName>
</protein>
<dbReference type="AlphaFoldDB" id="A0AAX2IA34"/>
<dbReference type="KEGG" id="cspu:CGC55_04245"/>
<dbReference type="Proteomes" id="UP000249902">
    <property type="component" value="Unassembled WGS sequence"/>
</dbReference>
<evidence type="ECO:0000313" key="4">
    <source>
        <dbReference type="Proteomes" id="UP000249902"/>
    </source>
</evidence>
<keyword evidence="3" id="KW-1185">Reference proteome</keyword>
<reference evidence="3" key="2">
    <citation type="submission" date="2017-06" db="EMBL/GenBank/DDBJ databases">
        <title>Capnocytophaga spp. assemblies.</title>
        <authorList>
            <person name="Gulvik C.A."/>
        </authorList>
    </citation>
    <scope>NUCLEOTIDE SEQUENCE [LARGE SCALE GENOMIC DNA]</scope>
    <source>
        <strain evidence="3">KC1668</strain>
    </source>
</reference>
<evidence type="ECO:0000313" key="1">
    <source>
        <dbReference type="EMBL" id="ATA83767.1"/>
    </source>
</evidence>
<sequence>MGYHIINITEKGFFHHFFEDEAELLSSEIIITENSIIYQGDPTNIPIKLKESKFKNYSQSWFIAGLRAQELFKNQGKENGLILEQISQDQKSFEQYIISKTPFEAIKRGDFLVRNYGNIEIEVKCKTFYKKNNQDVFYFNCNEFEKHFNMQKIINSPVIIAIYKRENNILKEDNPYFISINEIYRNIGLLKKEENKEINTGESYLIPLSLTVQSFDYIKNFDKYDKKSYSVEKIREAHPNAYAKWAKEDDDKLELLYCEKTTVKELCDIFGRNRGAILSRIKKLELREKYDI</sequence>
<name>A0AAX2IA34_CAPSP</name>
<dbReference type="Proteomes" id="UP000217301">
    <property type="component" value="Chromosome"/>
</dbReference>